<keyword evidence="2" id="KW-1185">Reference proteome</keyword>
<dbReference type="SUPFAM" id="SSF53187">
    <property type="entry name" value="Zn-dependent exopeptidases"/>
    <property type="match status" value="1"/>
</dbReference>
<protein>
    <submittedName>
        <fullName evidence="1">N-formylglutamate amidohydrolase</fullName>
    </submittedName>
</protein>
<dbReference type="InParanoid" id="A0A1Y5S987"/>
<dbReference type="Pfam" id="PF05013">
    <property type="entry name" value="FGase"/>
    <property type="match status" value="1"/>
</dbReference>
<dbReference type="Proteomes" id="UP000193200">
    <property type="component" value="Unassembled WGS sequence"/>
</dbReference>
<reference evidence="1 2" key="1">
    <citation type="submission" date="2017-03" db="EMBL/GenBank/DDBJ databases">
        <authorList>
            <person name="Afonso C.L."/>
            <person name="Miller P.J."/>
            <person name="Scott M.A."/>
            <person name="Spackman E."/>
            <person name="Goraichik I."/>
            <person name="Dimitrov K.M."/>
            <person name="Suarez D.L."/>
            <person name="Swayne D.E."/>
        </authorList>
    </citation>
    <scope>NUCLEOTIDE SEQUENCE [LARGE SCALE GENOMIC DNA]</scope>
    <source>
        <strain evidence="1 2">CECT 7691</strain>
    </source>
</reference>
<dbReference type="Gene3D" id="3.40.630.40">
    <property type="entry name" value="Zn-dependent exopeptidases"/>
    <property type="match status" value="1"/>
</dbReference>
<dbReference type="InterPro" id="IPR007709">
    <property type="entry name" value="N-FG_amidohydro"/>
</dbReference>
<dbReference type="EMBL" id="FWFR01000001">
    <property type="protein sequence ID" value="SLN35276.1"/>
    <property type="molecule type" value="Genomic_DNA"/>
</dbReference>
<proteinExistence type="predicted"/>
<sequence>MMPAPMQQPISARTRAGKPVSDAAFESVNEDGASDIILICDHASRAVPADLADLGLETDLLWRHIAWDIGAADVARRLAGYLDAPAMLSCFSRLVIDPNRFLDDPSSIPEVSDGIEVPGNAGLDRAAREDRAARFFRPYHEAVSAMRSRVMARTKLPALVSVHSFTPVMDGFERPWHVGVLWDQDDRIAAPLLRHLRAESGLVIGDNQPYSARQPFGYSTETHAVAHGLPHVVLEIRQDLIDTRHGAETYARLLAEAFRAILPGAIRNGDDNGARR</sequence>
<organism evidence="1 2">
    <name type="scientific">Oceanibacterium hippocampi</name>
    <dbReference type="NCBI Taxonomy" id="745714"/>
    <lineage>
        <taxon>Bacteria</taxon>
        <taxon>Pseudomonadati</taxon>
        <taxon>Pseudomonadota</taxon>
        <taxon>Alphaproteobacteria</taxon>
        <taxon>Sneathiellales</taxon>
        <taxon>Sneathiellaceae</taxon>
        <taxon>Oceanibacterium</taxon>
    </lineage>
</organism>
<dbReference type="GO" id="GO:0016787">
    <property type="term" value="F:hydrolase activity"/>
    <property type="evidence" value="ECO:0007669"/>
    <property type="project" value="UniProtKB-KW"/>
</dbReference>
<dbReference type="AlphaFoldDB" id="A0A1Y5S987"/>
<dbReference type="PIRSF" id="PIRSF029730">
    <property type="entry name" value="UCP029730"/>
    <property type="match status" value="1"/>
</dbReference>
<gene>
    <name evidence="1" type="ORF">OCH7691_01398</name>
</gene>
<keyword evidence="1" id="KW-0378">Hydrolase</keyword>
<evidence type="ECO:0000313" key="2">
    <source>
        <dbReference type="Proteomes" id="UP000193200"/>
    </source>
</evidence>
<dbReference type="InterPro" id="IPR011227">
    <property type="entry name" value="UCP029730"/>
</dbReference>
<name>A0A1Y5S987_9PROT</name>
<accession>A0A1Y5S987</accession>
<evidence type="ECO:0000313" key="1">
    <source>
        <dbReference type="EMBL" id="SLN35276.1"/>
    </source>
</evidence>